<organism evidence="1 2">
    <name type="scientific">Oedothorax gibbosus</name>
    <dbReference type="NCBI Taxonomy" id="931172"/>
    <lineage>
        <taxon>Eukaryota</taxon>
        <taxon>Metazoa</taxon>
        <taxon>Ecdysozoa</taxon>
        <taxon>Arthropoda</taxon>
        <taxon>Chelicerata</taxon>
        <taxon>Arachnida</taxon>
        <taxon>Araneae</taxon>
        <taxon>Araneomorphae</taxon>
        <taxon>Entelegynae</taxon>
        <taxon>Araneoidea</taxon>
        <taxon>Linyphiidae</taxon>
        <taxon>Erigoninae</taxon>
        <taxon>Oedothorax</taxon>
    </lineage>
</organism>
<accession>A0AAV6UB17</accession>
<dbReference type="AlphaFoldDB" id="A0AAV6UB17"/>
<proteinExistence type="predicted"/>
<evidence type="ECO:0000313" key="1">
    <source>
        <dbReference type="EMBL" id="KAG8181537.1"/>
    </source>
</evidence>
<keyword evidence="2" id="KW-1185">Reference proteome</keyword>
<gene>
    <name evidence="1" type="ORF">JTE90_025183</name>
</gene>
<dbReference type="Proteomes" id="UP000827092">
    <property type="component" value="Unassembled WGS sequence"/>
</dbReference>
<name>A0AAV6UB17_9ARAC</name>
<comment type="caution">
    <text evidence="1">The sequence shown here is derived from an EMBL/GenBank/DDBJ whole genome shotgun (WGS) entry which is preliminary data.</text>
</comment>
<reference evidence="1 2" key="1">
    <citation type="journal article" date="2022" name="Nat. Ecol. Evol.">
        <title>A masculinizing supergene underlies an exaggerated male reproductive morph in a spider.</title>
        <authorList>
            <person name="Hendrickx F."/>
            <person name="De Corte Z."/>
            <person name="Sonet G."/>
            <person name="Van Belleghem S.M."/>
            <person name="Kostlbacher S."/>
            <person name="Vangestel C."/>
        </authorList>
    </citation>
    <scope>NUCLEOTIDE SEQUENCE [LARGE SCALE GENOMIC DNA]</scope>
    <source>
        <strain evidence="1">W744_W776</strain>
    </source>
</reference>
<protein>
    <submittedName>
        <fullName evidence="1">Uncharacterized protein</fullName>
    </submittedName>
</protein>
<dbReference type="EMBL" id="JAFNEN010000508">
    <property type="protein sequence ID" value="KAG8181537.1"/>
    <property type="molecule type" value="Genomic_DNA"/>
</dbReference>
<sequence length="131" mass="14659">MNNRSHQRDDQVAKCLPLPDVIGIGLISCHHLFGLRKDHWEGSTVIILSAMFNAKIQQKVVDTDHSPLGEGESSETPLLSWWMPSIRGMVTVLQSPEDPCPEIHIFSSRRQSLGMKAIYLQTVQSITLTLP</sequence>
<evidence type="ECO:0000313" key="2">
    <source>
        <dbReference type="Proteomes" id="UP000827092"/>
    </source>
</evidence>